<proteinExistence type="predicted"/>
<dbReference type="InterPro" id="IPR003960">
    <property type="entry name" value="ATPase_AAA_CS"/>
</dbReference>
<organism evidence="5">
    <name type="scientific">Mucochytrium quahogii</name>
    <dbReference type="NCBI Taxonomy" id="96639"/>
    <lineage>
        <taxon>Eukaryota</taxon>
        <taxon>Sar</taxon>
        <taxon>Stramenopiles</taxon>
        <taxon>Bigyra</taxon>
        <taxon>Labyrinthulomycetes</taxon>
        <taxon>Thraustochytrida</taxon>
        <taxon>Thraustochytriidae</taxon>
        <taxon>Mucochytrium</taxon>
    </lineage>
</organism>
<dbReference type="Gene3D" id="3.40.50.300">
    <property type="entry name" value="P-loop containing nucleotide triphosphate hydrolases"/>
    <property type="match status" value="2"/>
</dbReference>
<dbReference type="InterPro" id="IPR041569">
    <property type="entry name" value="AAA_lid_3"/>
</dbReference>
<keyword evidence="3" id="KW-0175">Coiled coil</keyword>
<dbReference type="InterPro" id="IPR003593">
    <property type="entry name" value="AAA+_ATPase"/>
</dbReference>
<evidence type="ECO:0000256" key="1">
    <source>
        <dbReference type="ARBA" id="ARBA00022741"/>
    </source>
</evidence>
<dbReference type="InterPro" id="IPR027417">
    <property type="entry name" value="P-loop_NTPase"/>
</dbReference>
<evidence type="ECO:0000256" key="2">
    <source>
        <dbReference type="ARBA" id="ARBA00022840"/>
    </source>
</evidence>
<gene>
    <name evidence="5" type="ORF">QSP1433_LOCUS3485</name>
</gene>
<keyword evidence="1" id="KW-0547">Nucleotide-binding</keyword>
<feature type="domain" description="AAA+ ATPase" evidence="4">
    <location>
        <begin position="509"/>
        <end position="649"/>
    </location>
</feature>
<dbReference type="Pfam" id="PF17862">
    <property type="entry name" value="AAA_lid_3"/>
    <property type="match status" value="1"/>
</dbReference>
<accession>A0A7S2RHQ3</accession>
<dbReference type="InterPro" id="IPR050168">
    <property type="entry name" value="AAA_ATPase_domain"/>
</dbReference>
<dbReference type="Gene3D" id="1.10.8.60">
    <property type="match status" value="1"/>
</dbReference>
<dbReference type="SMART" id="SM00382">
    <property type="entry name" value="AAA"/>
    <property type="match status" value="2"/>
</dbReference>
<dbReference type="PANTHER" id="PTHR23077">
    <property type="entry name" value="AAA-FAMILY ATPASE"/>
    <property type="match status" value="1"/>
</dbReference>
<dbReference type="GO" id="GO:0005524">
    <property type="term" value="F:ATP binding"/>
    <property type="evidence" value="ECO:0007669"/>
    <property type="project" value="UniProtKB-KW"/>
</dbReference>
<name>A0A7S2RHQ3_9STRA</name>
<dbReference type="PROSITE" id="PS00674">
    <property type="entry name" value="AAA"/>
    <property type="match status" value="1"/>
</dbReference>
<keyword evidence="2" id="KW-0067">ATP-binding</keyword>
<evidence type="ECO:0000259" key="4">
    <source>
        <dbReference type="SMART" id="SM00382"/>
    </source>
</evidence>
<sequence length="737" mass="79981">MILNVVCASSAWPHAVAISDRNDAVALCPPGEAVLVRYGTAVVTCGRIVHDATLEPDQVGLDVDLIQHTGIEVGAAIEIMVWKSHVSDNENKAVCLGGGSAEQEDHLGIFQDCADFDVLNMEQHALDPSLEYLDLERAIARRLVQTCFVINASYIIKVLGQKIVLRGRQPSSSASCDNTRRRLIGWDTAINLSFAKATATGVKGKLLGNLDSAFEDIKVLVDANVKSLRNGQRKHLLIPQSAIVVAPHGCGKTTLFGHIEEVYKTPSNGVKVFYVECSRLVLEVASSVSFADFLPSPGVYLRVLLIDHLDVLASRAGKQEDENIQKAVDWLCGLLEESCNESSRMMVFGACTDESLDKLPNRILKASSPFSFQSRIEIGVPTEMDRVDILYGFLQEYGIDNGTSPSELHAEVIPYTAGFSGSDLRRLCRRILNSPTSEERSIIPRMVSAAQYIRPSQLAILDVSSRNISTTAGKWKGIGGYESVKRRLTELIHWQWNNKNATVRMGITAVSGIILHGPTGCGKTLFANCLASESKCNFVSVKASELLSMYLGESERLIRQLFARARKASPCILFLDELDALATKRNLEGGDNVDGVGNRVLATLLNEMDGVSDSQGVIVLAASNRYENIDAALLRPGRLGSAVFIPLPGTEDCINVLRTCCAEIPLDPAVDIELIAQRMVGASCAALQGLCTEAAMLAMREAIETDTPSTDVFVHARHFENAMLDQGAAVPLANKLD</sequence>
<dbReference type="InterPro" id="IPR003959">
    <property type="entry name" value="ATPase_AAA_core"/>
</dbReference>
<dbReference type="AlphaFoldDB" id="A0A7S2RHQ3"/>
<dbReference type="GO" id="GO:0005737">
    <property type="term" value="C:cytoplasm"/>
    <property type="evidence" value="ECO:0007669"/>
    <property type="project" value="TreeGrafter"/>
</dbReference>
<reference evidence="5" key="1">
    <citation type="submission" date="2021-01" db="EMBL/GenBank/DDBJ databases">
        <authorList>
            <person name="Corre E."/>
            <person name="Pelletier E."/>
            <person name="Niang G."/>
            <person name="Scheremetjew M."/>
            <person name="Finn R."/>
            <person name="Kale V."/>
            <person name="Holt S."/>
            <person name="Cochrane G."/>
            <person name="Meng A."/>
            <person name="Brown T."/>
            <person name="Cohen L."/>
        </authorList>
    </citation>
    <scope>NUCLEOTIDE SEQUENCE</scope>
    <source>
        <strain evidence="5">NY070348D</strain>
    </source>
</reference>
<dbReference type="SUPFAM" id="SSF52540">
    <property type="entry name" value="P-loop containing nucleoside triphosphate hydrolases"/>
    <property type="match status" value="2"/>
</dbReference>
<dbReference type="FunFam" id="3.40.50.300:FF:001025">
    <property type="entry name" value="ATPase family, AAA domain-containing 2B"/>
    <property type="match status" value="1"/>
</dbReference>
<evidence type="ECO:0000313" key="5">
    <source>
        <dbReference type="EMBL" id="CAD9671262.1"/>
    </source>
</evidence>
<dbReference type="EMBL" id="HBHK01005880">
    <property type="protein sequence ID" value="CAD9671262.1"/>
    <property type="molecule type" value="Transcribed_RNA"/>
</dbReference>
<dbReference type="Pfam" id="PF00004">
    <property type="entry name" value="AAA"/>
    <property type="match status" value="2"/>
</dbReference>
<protein>
    <recommendedName>
        <fullName evidence="4">AAA+ ATPase domain-containing protein</fullName>
    </recommendedName>
</protein>
<dbReference type="PANTHER" id="PTHR23077:SF27">
    <property type="entry name" value="ATPASE FAMILY GENE 2 PROTEIN HOMOLOG A"/>
    <property type="match status" value="1"/>
</dbReference>
<evidence type="ECO:0000256" key="3">
    <source>
        <dbReference type="ARBA" id="ARBA00023054"/>
    </source>
</evidence>
<dbReference type="GO" id="GO:0016887">
    <property type="term" value="F:ATP hydrolysis activity"/>
    <property type="evidence" value="ECO:0007669"/>
    <property type="project" value="InterPro"/>
</dbReference>
<feature type="domain" description="AAA+ ATPase" evidence="4">
    <location>
        <begin position="238"/>
        <end position="382"/>
    </location>
</feature>